<dbReference type="InterPro" id="IPR029033">
    <property type="entry name" value="His_PPase_superfam"/>
</dbReference>
<reference evidence="1 2" key="1">
    <citation type="submission" date="2021-05" db="EMBL/GenBank/DDBJ databases">
        <title>Genome Assembly of Synthetic Allotetraploid Brassica napus Reveals Homoeologous Exchanges between Subgenomes.</title>
        <authorList>
            <person name="Davis J.T."/>
        </authorList>
    </citation>
    <scope>NUCLEOTIDE SEQUENCE [LARGE SCALE GENOMIC DNA]</scope>
    <source>
        <strain evidence="2">cv. Da-Ae</strain>
        <tissue evidence="1">Seedling</tissue>
    </source>
</reference>
<sequence length="572" mass="64853">TSHILLANLTMDRYQHVYVMRHGHRLDNFDPDWAAKAARPWDPPLFKDGMVRAFQTGQRIGSQTGYPIHRIFVSPFLRCIQTASQVVAALSSLPNAMSSINKTKLKVAIEYGLCEMMNSVAIWSVVSPKDGKFVFNISDLESMFPEGMVDHNVDPIYKEVPKWEESPEKCRERYVKVVKTLADKYPTENLILITHGEGLVTTFSTFYKDTTVLEVDYCAYVELRREVSSKDGSVVETGEYEVAQSGIRFSHDPVTIPTPKRMDSYQNVFVMRHGDRLDNFNRHWAATAARPWDPHVSQNGLVRAFQTGQRIRSQTGSPIHRVFVSPFFRCVHTASEVVAVSPIDGKFDFNISDLEAMFPEGMVDHNVDPIYKEGKDWKQHSRPSLKIQPSTKKTIVLICIQTASKVVAALSLSAPRDLPSIDKSKLVKMMNSVAIWPEVSPKDENFDFNISDLEAMFPEGMVDHNVDPIYKEMPKWEETVEGCKERYVKVVKALADKYPTENLLLITHREGLETTFSTFFKDITVLEVEDCAYVQLRREVSSKDGDAETGEYEVAQSGIRFSHIPVTIPTPV</sequence>
<dbReference type="PANTHER" id="PTHR16469:SF27">
    <property type="entry name" value="UBIQUITIN-ASSOCIATED AND SH3 DOMAIN-CONTAINING BA-RELATED"/>
    <property type="match status" value="1"/>
</dbReference>
<accession>A0ABQ7YB91</accession>
<evidence type="ECO:0000313" key="1">
    <source>
        <dbReference type="EMBL" id="KAH0865427.1"/>
    </source>
</evidence>
<dbReference type="Gene3D" id="3.40.50.1240">
    <property type="entry name" value="Phosphoglycerate mutase-like"/>
    <property type="match status" value="3"/>
</dbReference>
<feature type="non-terminal residue" evidence="1">
    <location>
        <position position="1"/>
    </location>
</feature>
<dbReference type="Pfam" id="PF00300">
    <property type="entry name" value="His_Phos_1"/>
    <property type="match status" value="1"/>
</dbReference>
<proteinExistence type="predicted"/>
<protein>
    <recommendedName>
        <fullName evidence="3">Phosphoglycerate mutase family protein</fullName>
    </recommendedName>
</protein>
<dbReference type="CDD" id="cd07067">
    <property type="entry name" value="HP_PGM_like"/>
    <property type="match status" value="1"/>
</dbReference>
<dbReference type="PANTHER" id="PTHR16469">
    <property type="entry name" value="UBIQUITIN-ASSOCIATED AND SH3 DOMAIN-CONTAINING BA-RELATED"/>
    <property type="match status" value="1"/>
</dbReference>
<dbReference type="InterPro" id="IPR013078">
    <property type="entry name" value="His_Pase_superF_clade-1"/>
</dbReference>
<gene>
    <name evidence="1" type="ORF">HID58_082638</name>
</gene>
<keyword evidence="2" id="KW-1185">Reference proteome</keyword>
<evidence type="ECO:0000313" key="2">
    <source>
        <dbReference type="Proteomes" id="UP000824890"/>
    </source>
</evidence>
<dbReference type="EMBL" id="JAGKQM010000018">
    <property type="protein sequence ID" value="KAH0865427.1"/>
    <property type="molecule type" value="Genomic_DNA"/>
</dbReference>
<dbReference type="SUPFAM" id="SSF53254">
    <property type="entry name" value="Phosphoglycerate mutase-like"/>
    <property type="match status" value="3"/>
</dbReference>
<evidence type="ECO:0008006" key="3">
    <source>
        <dbReference type="Google" id="ProtNLM"/>
    </source>
</evidence>
<organism evidence="1 2">
    <name type="scientific">Brassica napus</name>
    <name type="common">Rape</name>
    <dbReference type="NCBI Taxonomy" id="3708"/>
    <lineage>
        <taxon>Eukaryota</taxon>
        <taxon>Viridiplantae</taxon>
        <taxon>Streptophyta</taxon>
        <taxon>Embryophyta</taxon>
        <taxon>Tracheophyta</taxon>
        <taxon>Spermatophyta</taxon>
        <taxon>Magnoliopsida</taxon>
        <taxon>eudicotyledons</taxon>
        <taxon>Gunneridae</taxon>
        <taxon>Pentapetalae</taxon>
        <taxon>rosids</taxon>
        <taxon>malvids</taxon>
        <taxon>Brassicales</taxon>
        <taxon>Brassicaceae</taxon>
        <taxon>Brassiceae</taxon>
        <taxon>Brassica</taxon>
    </lineage>
</organism>
<dbReference type="Proteomes" id="UP000824890">
    <property type="component" value="Unassembled WGS sequence"/>
</dbReference>
<dbReference type="InterPro" id="IPR051710">
    <property type="entry name" value="Phosphatase_SH3-domain"/>
</dbReference>
<comment type="caution">
    <text evidence="1">The sequence shown here is derived from an EMBL/GenBank/DDBJ whole genome shotgun (WGS) entry which is preliminary data.</text>
</comment>
<name>A0ABQ7YB91_BRANA</name>
<dbReference type="CDD" id="cd07040">
    <property type="entry name" value="HP"/>
    <property type="match status" value="1"/>
</dbReference>